<organism evidence="2">
    <name type="scientific">seawater metagenome</name>
    <dbReference type="NCBI Taxonomy" id="1561972"/>
    <lineage>
        <taxon>unclassified sequences</taxon>
        <taxon>metagenomes</taxon>
        <taxon>ecological metagenomes</taxon>
    </lineage>
</organism>
<sequence length="104" mass="11927">MDITNAGFYKFLNDNNVIATIVATMISQRISDLSNSFIDNLIIPVLDRDADGDGEADIKDLKKYKINFLGIKFRVGEFFIVLLKFMIILFIAYQINKIMSKKQK</sequence>
<keyword evidence="1" id="KW-1133">Transmembrane helix</keyword>
<protein>
    <submittedName>
        <fullName evidence="2">Uncharacterized protein</fullName>
    </submittedName>
</protein>
<reference evidence="2" key="1">
    <citation type="submission" date="2019-09" db="EMBL/GenBank/DDBJ databases">
        <authorList>
            <person name="Needham M D."/>
        </authorList>
    </citation>
    <scope>NUCLEOTIDE SEQUENCE</scope>
</reference>
<evidence type="ECO:0000256" key="1">
    <source>
        <dbReference type="SAM" id="Phobius"/>
    </source>
</evidence>
<gene>
    <name evidence="2" type="ORF">CPAV1605_432</name>
</gene>
<dbReference type="EMBL" id="CABVLZ010000002">
    <property type="protein sequence ID" value="VVU94707.1"/>
    <property type="molecule type" value="Genomic_DNA"/>
</dbReference>
<accession>A0A5E8CI09</accession>
<proteinExistence type="predicted"/>
<dbReference type="Gene3D" id="1.10.1200.120">
    <property type="entry name" value="Large-conductance mechanosensitive channel, MscL, domain 1"/>
    <property type="match status" value="1"/>
</dbReference>
<dbReference type="AlphaFoldDB" id="A0A5E8CI09"/>
<feature type="transmembrane region" description="Helical" evidence="1">
    <location>
        <begin position="78"/>
        <end position="95"/>
    </location>
</feature>
<keyword evidence="1" id="KW-0812">Transmembrane</keyword>
<name>A0A5E8CI09_9ZZZZ</name>
<keyword evidence="1" id="KW-0472">Membrane</keyword>
<dbReference type="InterPro" id="IPR036019">
    <property type="entry name" value="MscL_channel"/>
</dbReference>
<dbReference type="SUPFAM" id="SSF81330">
    <property type="entry name" value="Gated mechanosensitive channel"/>
    <property type="match status" value="1"/>
</dbReference>
<evidence type="ECO:0000313" key="2">
    <source>
        <dbReference type="EMBL" id="VVU94707.1"/>
    </source>
</evidence>